<gene>
    <name evidence="1" type="ORF">OWV82_019884</name>
</gene>
<reference evidence="1 2" key="1">
    <citation type="journal article" date="2023" name="Science">
        <title>Complex scaffold remodeling in plant triterpene biosynthesis.</title>
        <authorList>
            <person name="De La Pena R."/>
            <person name="Hodgson H."/>
            <person name="Liu J.C."/>
            <person name="Stephenson M.J."/>
            <person name="Martin A.C."/>
            <person name="Owen C."/>
            <person name="Harkess A."/>
            <person name="Leebens-Mack J."/>
            <person name="Jimenez L.E."/>
            <person name="Osbourn A."/>
            <person name="Sattely E.S."/>
        </authorList>
    </citation>
    <scope>NUCLEOTIDE SEQUENCE [LARGE SCALE GENOMIC DNA]</scope>
    <source>
        <strain evidence="2">cv. JPN11</strain>
        <tissue evidence="1">Leaf</tissue>
    </source>
</reference>
<comment type="caution">
    <text evidence="1">The sequence shown here is derived from an EMBL/GenBank/DDBJ whole genome shotgun (WGS) entry which is preliminary data.</text>
</comment>
<evidence type="ECO:0000313" key="2">
    <source>
        <dbReference type="Proteomes" id="UP001164539"/>
    </source>
</evidence>
<protein>
    <submittedName>
        <fullName evidence="1">21 kDa protein-like</fullName>
    </submittedName>
</protein>
<sequence length="195" mass="21381">MARRTAFVLLLLSLFCIISLAAATARSTDTSFIKNSCRSTSYPALCVQSLSAYATSIQQSPRQLALTALSVSLSRAQSANTFVIKMNKFRNLKSREYEAIADCLDEMGDTVDRLSKSFEELKHMGQNKGQEFLWHMSNVQTWVSAALTDDNTCLDGFSGKALEGKVKSSVRAQVVNVAQVTSNALALVNRFASKH</sequence>
<accession>A0ACC1X4G5</accession>
<dbReference type="EMBL" id="CM051404">
    <property type="protein sequence ID" value="KAJ4706202.1"/>
    <property type="molecule type" value="Genomic_DNA"/>
</dbReference>
<name>A0ACC1X4G5_MELAZ</name>
<evidence type="ECO:0000313" key="1">
    <source>
        <dbReference type="EMBL" id="KAJ4706202.1"/>
    </source>
</evidence>
<organism evidence="1 2">
    <name type="scientific">Melia azedarach</name>
    <name type="common">Chinaberry tree</name>
    <dbReference type="NCBI Taxonomy" id="155640"/>
    <lineage>
        <taxon>Eukaryota</taxon>
        <taxon>Viridiplantae</taxon>
        <taxon>Streptophyta</taxon>
        <taxon>Embryophyta</taxon>
        <taxon>Tracheophyta</taxon>
        <taxon>Spermatophyta</taxon>
        <taxon>Magnoliopsida</taxon>
        <taxon>eudicotyledons</taxon>
        <taxon>Gunneridae</taxon>
        <taxon>Pentapetalae</taxon>
        <taxon>rosids</taxon>
        <taxon>malvids</taxon>
        <taxon>Sapindales</taxon>
        <taxon>Meliaceae</taxon>
        <taxon>Melia</taxon>
    </lineage>
</organism>
<keyword evidence="2" id="KW-1185">Reference proteome</keyword>
<dbReference type="Proteomes" id="UP001164539">
    <property type="component" value="Chromosome 11"/>
</dbReference>
<proteinExistence type="predicted"/>